<comment type="similarity">
    <text evidence="1 3">Belongs to the pirin family.</text>
</comment>
<evidence type="ECO:0000313" key="6">
    <source>
        <dbReference type="EMBL" id="POF89467.1"/>
    </source>
</evidence>
<dbReference type="EMBL" id="MIND01000018">
    <property type="protein sequence ID" value="POF89467.1"/>
    <property type="molecule type" value="Genomic_DNA"/>
</dbReference>
<dbReference type="CDD" id="cd02909">
    <property type="entry name" value="cupin_pirin_N"/>
    <property type="match status" value="1"/>
</dbReference>
<dbReference type="InterPro" id="IPR053186">
    <property type="entry name" value="QDO-related"/>
</dbReference>
<evidence type="ECO:0000256" key="1">
    <source>
        <dbReference type="ARBA" id="ARBA00008416"/>
    </source>
</evidence>
<keyword evidence="6" id="KW-0560">Oxidoreductase</keyword>
<evidence type="ECO:0000256" key="2">
    <source>
        <dbReference type="PIRSR" id="PIRSR006232-1"/>
    </source>
</evidence>
<accession>A0A2S3WER6</accession>
<dbReference type="GO" id="GO:0051213">
    <property type="term" value="F:dioxygenase activity"/>
    <property type="evidence" value="ECO:0007669"/>
    <property type="project" value="UniProtKB-KW"/>
</dbReference>
<feature type="binding site" evidence="2">
    <location>
        <position position="107"/>
    </location>
    <ligand>
        <name>Fe cation</name>
        <dbReference type="ChEBI" id="CHEBI:24875"/>
    </ligand>
</feature>
<feature type="binding site" evidence="2">
    <location>
        <position position="61"/>
    </location>
    <ligand>
        <name>Fe cation</name>
        <dbReference type="ChEBI" id="CHEBI:24875"/>
    </ligand>
</feature>
<dbReference type="InterPro" id="IPR012093">
    <property type="entry name" value="Pirin"/>
</dbReference>
<dbReference type="InterPro" id="IPR011051">
    <property type="entry name" value="RmlC_Cupin_sf"/>
</dbReference>
<dbReference type="Pfam" id="PF05726">
    <property type="entry name" value="Pirin_C"/>
    <property type="match status" value="1"/>
</dbReference>
<protein>
    <submittedName>
        <fullName evidence="6">Quercetin 2,3-dioxygenase</fullName>
    </submittedName>
</protein>
<comment type="caution">
    <text evidence="6">The sequence shown here is derived from an EMBL/GenBank/DDBJ whole genome shotgun (WGS) entry which is preliminary data.</text>
</comment>
<dbReference type="RefSeq" id="WP_103437519.1">
    <property type="nucleotide sequence ID" value="NZ_MIND01000018.1"/>
</dbReference>
<dbReference type="Pfam" id="PF02678">
    <property type="entry name" value="Pirin"/>
    <property type="match status" value="1"/>
</dbReference>
<dbReference type="PANTHER" id="PTHR43594:SF1">
    <property type="entry name" value="QUERCETIN 2,3-DIOXYGENASE PA2418-RELATED"/>
    <property type="match status" value="1"/>
</dbReference>
<name>A0A2S3WER6_PSEPU</name>
<evidence type="ECO:0000259" key="5">
    <source>
        <dbReference type="Pfam" id="PF05726"/>
    </source>
</evidence>
<gene>
    <name evidence="6" type="ORF">BGP80_16465</name>
</gene>
<evidence type="ECO:0000259" key="4">
    <source>
        <dbReference type="Pfam" id="PF02678"/>
    </source>
</evidence>
<proteinExistence type="inferred from homology"/>
<feature type="domain" description="Pirin N-terminal" evidence="4">
    <location>
        <begin position="22"/>
        <end position="127"/>
    </location>
</feature>
<reference evidence="6 7" key="2">
    <citation type="submission" date="2018-03" db="EMBL/GenBank/DDBJ databases">
        <title>Draft genome of Pseudomonas putida strain KT-27.</title>
        <authorList>
            <person name="Yoshizawa S."/>
            <person name="Khan N.H."/>
            <person name="Nishimura M."/>
            <person name="Chiura H.X."/>
            <person name="Ogura Y."/>
            <person name="Hayashi T."/>
            <person name="Kogure K."/>
        </authorList>
    </citation>
    <scope>NUCLEOTIDE SEQUENCE [LARGE SCALE GENOMIC DNA]</scope>
    <source>
        <strain evidence="6 7">KT-27</strain>
    </source>
</reference>
<organism evidence="6 7">
    <name type="scientific">Pseudomonas putida</name>
    <name type="common">Arthrobacter siderocapsulatus</name>
    <dbReference type="NCBI Taxonomy" id="303"/>
    <lineage>
        <taxon>Bacteria</taxon>
        <taxon>Pseudomonadati</taxon>
        <taxon>Pseudomonadota</taxon>
        <taxon>Gammaproteobacteria</taxon>
        <taxon>Pseudomonadales</taxon>
        <taxon>Pseudomonadaceae</taxon>
        <taxon>Pseudomonas</taxon>
    </lineage>
</organism>
<feature type="domain" description="Pirin C-terminal" evidence="5">
    <location>
        <begin position="182"/>
        <end position="284"/>
    </location>
</feature>
<dbReference type="PIRSF" id="PIRSF006232">
    <property type="entry name" value="Pirin"/>
    <property type="match status" value="1"/>
</dbReference>
<dbReference type="Gene3D" id="2.60.120.10">
    <property type="entry name" value="Jelly Rolls"/>
    <property type="match status" value="2"/>
</dbReference>
<keyword evidence="2" id="KW-0479">Metal-binding</keyword>
<feature type="binding site" evidence="2">
    <location>
        <position position="63"/>
    </location>
    <ligand>
        <name>Fe cation</name>
        <dbReference type="ChEBI" id="CHEBI:24875"/>
    </ligand>
</feature>
<dbReference type="PANTHER" id="PTHR43594">
    <property type="entry name" value="QUERCETIN 2,3-DIOXYGENASE"/>
    <property type="match status" value="1"/>
</dbReference>
<dbReference type="InterPro" id="IPR008778">
    <property type="entry name" value="Pirin_C_dom"/>
</dbReference>
<sequence>MKDILGVHHAPAGHWVGDGFPVRSLFTYDQLARHISPFLLLDYAGPHEFAPTTARRGVGEHPHRGFETVTIVYQGEVEHRDSTGAGGLIGPGDVQWMTAADGIIHEEFHSPAFARSGGALEMVQLWVNLPARDKRAPAGYQTLLAANIPVVPLADQAGSLRVIAGEFEGAAGPARTFTEMDVWDLHLNAGAALQLPVAAGRNAAIVVLRGSVRVNGEREAGPASLVLLDRAGTGVHIEAQEGAVLLLLSGQPIDEPIIGYGPFVMNSQAQIAEAFDDYQAGRFGKMGGGHGPAH</sequence>
<dbReference type="GO" id="GO:0046872">
    <property type="term" value="F:metal ion binding"/>
    <property type="evidence" value="ECO:0007669"/>
    <property type="project" value="UniProtKB-KW"/>
</dbReference>
<keyword evidence="6" id="KW-0223">Dioxygenase</keyword>
<dbReference type="AlphaFoldDB" id="A0A2S3WER6"/>
<dbReference type="CDD" id="cd02247">
    <property type="entry name" value="cupin_pirin_C"/>
    <property type="match status" value="1"/>
</dbReference>
<dbReference type="SUPFAM" id="SSF51182">
    <property type="entry name" value="RmlC-like cupins"/>
    <property type="match status" value="1"/>
</dbReference>
<keyword evidence="2" id="KW-0408">Iron</keyword>
<feature type="binding site" evidence="2">
    <location>
        <position position="105"/>
    </location>
    <ligand>
        <name>Fe cation</name>
        <dbReference type="ChEBI" id="CHEBI:24875"/>
    </ligand>
</feature>
<comment type="cofactor">
    <cofactor evidence="2">
        <name>Fe cation</name>
        <dbReference type="ChEBI" id="CHEBI:24875"/>
    </cofactor>
    <text evidence="2">Binds 1 Fe cation per subunit.</text>
</comment>
<reference evidence="6 7" key="1">
    <citation type="submission" date="2016-08" db="EMBL/GenBank/DDBJ databases">
        <authorList>
            <person name="Seilhamer J.J."/>
        </authorList>
    </citation>
    <scope>NUCLEOTIDE SEQUENCE [LARGE SCALE GENOMIC DNA]</scope>
    <source>
        <strain evidence="6 7">KT-27</strain>
    </source>
</reference>
<dbReference type="InterPro" id="IPR014710">
    <property type="entry name" value="RmlC-like_jellyroll"/>
</dbReference>
<dbReference type="InterPro" id="IPR003829">
    <property type="entry name" value="Pirin_N_dom"/>
</dbReference>
<evidence type="ECO:0000256" key="3">
    <source>
        <dbReference type="RuleBase" id="RU003457"/>
    </source>
</evidence>
<evidence type="ECO:0000313" key="7">
    <source>
        <dbReference type="Proteomes" id="UP000237194"/>
    </source>
</evidence>
<dbReference type="Proteomes" id="UP000237194">
    <property type="component" value="Unassembled WGS sequence"/>
</dbReference>